<dbReference type="AlphaFoldDB" id="A0A0L0DHH2"/>
<dbReference type="Proteomes" id="UP000054408">
    <property type="component" value="Unassembled WGS sequence"/>
</dbReference>
<feature type="compositionally biased region" description="Acidic residues" evidence="1">
    <location>
        <begin position="96"/>
        <end position="105"/>
    </location>
</feature>
<feature type="region of interest" description="Disordered" evidence="1">
    <location>
        <begin position="359"/>
        <end position="393"/>
    </location>
</feature>
<dbReference type="EMBL" id="GL349470">
    <property type="protein sequence ID" value="KNC51819.1"/>
    <property type="molecule type" value="Genomic_DNA"/>
</dbReference>
<reference evidence="2 3" key="1">
    <citation type="submission" date="2010-05" db="EMBL/GenBank/DDBJ databases">
        <title>The Genome Sequence of Thecamonas trahens ATCC 50062.</title>
        <authorList>
            <consortium name="The Broad Institute Genome Sequencing Platform"/>
            <person name="Russ C."/>
            <person name="Cuomo C."/>
            <person name="Shea T."/>
            <person name="Young S.K."/>
            <person name="Zeng Q."/>
            <person name="Koehrsen M."/>
            <person name="Haas B."/>
            <person name="Borodovsky M."/>
            <person name="Guigo R."/>
            <person name="Alvarado L."/>
            <person name="Berlin A."/>
            <person name="Bochicchio J."/>
            <person name="Borenstein D."/>
            <person name="Chapman S."/>
            <person name="Chen Z."/>
            <person name="Freedman E."/>
            <person name="Gellesch M."/>
            <person name="Goldberg J."/>
            <person name="Griggs A."/>
            <person name="Gujja S."/>
            <person name="Heilman E."/>
            <person name="Heiman D."/>
            <person name="Hepburn T."/>
            <person name="Howarth C."/>
            <person name="Jen D."/>
            <person name="Larson L."/>
            <person name="Mehta T."/>
            <person name="Park D."/>
            <person name="Pearson M."/>
            <person name="Roberts A."/>
            <person name="Saif S."/>
            <person name="Shenoy N."/>
            <person name="Sisk P."/>
            <person name="Stolte C."/>
            <person name="Sykes S."/>
            <person name="Thomson T."/>
            <person name="Walk T."/>
            <person name="White J."/>
            <person name="Yandava C."/>
            <person name="Burger G."/>
            <person name="Gray M.W."/>
            <person name="Holland P.W.H."/>
            <person name="King N."/>
            <person name="Lang F.B.F."/>
            <person name="Roger A.J."/>
            <person name="Ruiz-Trillo I."/>
            <person name="Lander E."/>
            <person name="Nusbaum C."/>
        </authorList>
    </citation>
    <scope>NUCLEOTIDE SEQUENCE [LARGE SCALE GENOMIC DNA]</scope>
    <source>
        <strain evidence="2 3">ATCC 50062</strain>
    </source>
</reference>
<dbReference type="eggNOG" id="KOG2428">
    <property type="taxonomic scope" value="Eukaryota"/>
</dbReference>
<dbReference type="PANTHER" id="PTHR23146">
    <property type="entry name" value="LEO1 PROTEIN"/>
    <property type="match status" value="1"/>
</dbReference>
<evidence type="ECO:0008006" key="4">
    <source>
        <dbReference type="Google" id="ProtNLM"/>
    </source>
</evidence>
<name>A0A0L0DHH2_THETB</name>
<sequence>MAEPEPMETTTAAETGAPAESPVAAAAEEENMSGDEEDLFGAISDDDAGSADDDAVEAGAGPGADEDSTANNSNSLADVDLAAAAAEADALPDPQGDGDNDDDDGGAAALGLVASDDDAEDDDVVYKTYTEDGPAMEVVLGPVPKVGKEVYSVKMPNFLAVEPEPYTREDYVDPNDARKAEDDDKLVIPCEYYVRWRTNAEGKPESNTRLVEWEDGSWHLFVGSEAFEAQVVRETQYREIGIRQLDSIETLGATVGGRISFRPVDINSKAHKLMTRAVASRSQAAAQSKIKTTVTTPIDAAAHETASKAAAEVIRARRIAENERRRTAANYNAAGYLEDSRSGVMPEHHEYDDAGVEAWRNKRKRKPNSQLAGFDDDQLDDDDLFSDSDDDAEARLRQAKNAALPPSKRRKL</sequence>
<dbReference type="RefSeq" id="XP_013755685.1">
    <property type="nucleotide sequence ID" value="XM_013900231.1"/>
</dbReference>
<evidence type="ECO:0000313" key="3">
    <source>
        <dbReference type="Proteomes" id="UP000054408"/>
    </source>
</evidence>
<accession>A0A0L0DHH2</accession>
<dbReference type="GO" id="GO:1990269">
    <property type="term" value="F:RNA polymerase II C-terminal domain phosphoserine binding"/>
    <property type="evidence" value="ECO:0007669"/>
    <property type="project" value="TreeGrafter"/>
</dbReference>
<dbReference type="GO" id="GO:0032968">
    <property type="term" value="P:positive regulation of transcription elongation by RNA polymerase II"/>
    <property type="evidence" value="ECO:0007669"/>
    <property type="project" value="TreeGrafter"/>
</dbReference>
<dbReference type="OMA" id="TNIYRWS"/>
<feature type="compositionally biased region" description="Acidic residues" evidence="1">
    <location>
        <begin position="27"/>
        <end position="56"/>
    </location>
</feature>
<dbReference type="STRING" id="461836.A0A0L0DHH2"/>
<dbReference type="GeneID" id="25566721"/>
<feature type="compositionally biased region" description="Acidic residues" evidence="1">
    <location>
        <begin position="374"/>
        <end position="392"/>
    </location>
</feature>
<dbReference type="Pfam" id="PF04004">
    <property type="entry name" value="Leo1"/>
    <property type="match status" value="1"/>
</dbReference>
<keyword evidence="3" id="KW-1185">Reference proteome</keyword>
<dbReference type="GO" id="GO:0016593">
    <property type="term" value="C:Cdc73/Paf1 complex"/>
    <property type="evidence" value="ECO:0007669"/>
    <property type="project" value="InterPro"/>
</dbReference>
<protein>
    <recommendedName>
        <fullName evidence="4">RNA polymerase-associated protein LEO1</fullName>
    </recommendedName>
</protein>
<organism evidence="2 3">
    <name type="scientific">Thecamonas trahens ATCC 50062</name>
    <dbReference type="NCBI Taxonomy" id="461836"/>
    <lineage>
        <taxon>Eukaryota</taxon>
        <taxon>Apusozoa</taxon>
        <taxon>Apusomonadida</taxon>
        <taxon>Apusomonadidae</taxon>
        <taxon>Thecamonas</taxon>
    </lineage>
</organism>
<gene>
    <name evidence="2" type="ORF">AMSG_07900</name>
</gene>
<dbReference type="GO" id="GO:0006368">
    <property type="term" value="P:transcription elongation by RNA polymerase II"/>
    <property type="evidence" value="ECO:0007669"/>
    <property type="project" value="InterPro"/>
</dbReference>
<feature type="region of interest" description="Disordered" evidence="1">
    <location>
        <begin position="1"/>
        <end position="122"/>
    </location>
</feature>
<evidence type="ECO:0000256" key="1">
    <source>
        <dbReference type="SAM" id="MobiDB-lite"/>
    </source>
</evidence>
<dbReference type="PANTHER" id="PTHR23146:SF0">
    <property type="entry name" value="RNA POLYMERASE-ASSOCIATED PROTEIN LEO1"/>
    <property type="match status" value="1"/>
</dbReference>
<evidence type="ECO:0000313" key="2">
    <source>
        <dbReference type="EMBL" id="KNC51819.1"/>
    </source>
</evidence>
<dbReference type="InterPro" id="IPR007149">
    <property type="entry name" value="Leo1"/>
</dbReference>
<feature type="compositionally biased region" description="Low complexity" evidence="1">
    <location>
        <begin position="76"/>
        <end position="91"/>
    </location>
</feature>
<proteinExistence type="predicted"/>
<feature type="compositionally biased region" description="Low complexity" evidence="1">
    <location>
        <begin position="1"/>
        <end position="26"/>
    </location>
</feature>
<dbReference type="OrthoDB" id="20844at2759"/>